<dbReference type="Gene3D" id="3.40.50.720">
    <property type="entry name" value="NAD(P)-binding Rossmann-like Domain"/>
    <property type="match status" value="1"/>
</dbReference>
<dbReference type="InterPro" id="IPR029903">
    <property type="entry name" value="RmlD-like-bd"/>
</dbReference>
<feature type="domain" description="RmlD-like substrate binding" evidence="1">
    <location>
        <begin position="1"/>
        <end position="242"/>
    </location>
</feature>
<dbReference type="Pfam" id="PF04321">
    <property type="entry name" value="RmlD_sub_bind"/>
    <property type="match status" value="1"/>
</dbReference>
<reference evidence="3" key="1">
    <citation type="submission" date="2017-02" db="EMBL/GenBank/DDBJ databases">
        <authorList>
            <person name="Varghese N."/>
            <person name="Submissions S."/>
        </authorList>
    </citation>
    <scope>NUCLEOTIDE SEQUENCE [LARGE SCALE GENOMIC DNA]</scope>
    <source>
        <strain evidence="3">ATCC BAA-34</strain>
    </source>
</reference>
<dbReference type="AlphaFoldDB" id="A0A1T4MMN0"/>
<evidence type="ECO:0000313" key="3">
    <source>
        <dbReference type="Proteomes" id="UP000190102"/>
    </source>
</evidence>
<keyword evidence="3" id="KW-1185">Reference proteome</keyword>
<dbReference type="InterPro" id="IPR036291">
    <property type="entry name" value="NAD(P)-bd_dom_sf"/>
</dbReference>
<evidence type="ECO:0000313" key="2">
    <source>
        <dbReference type="EMBL" id="SJZ68097.1"/>
    </source>
</evidence>
<organism evidence="2 3">
    <name type="scientific">Trichlorobacter thiogenes</name>
    <dbReference type="NCBI Taxonomy" id="115783"/>
    <lineage>
        <taxon>Bacteria</taxon>
        <taxon>Pseudomonadati</taxon>
        <taxon>Thermodesulfobacteriota</taxon>
        <taxon>Desulfuromonadia</taxon>
        <taxon>Geobacterales</taxon>
        <taxon>Geobacteraceae</taxon>
        <taxon>Trichlorobacter</taxon>
    </lineage>
</organism>
<evidence type="ECO:0000259" key="1">
    <source>
        <dbReference type="Pfam" id="PF04321"/>
    </source>
</evidence>
<proteinExistence type="predicted"/>
<protein>
    <submittedName>
        <fullName evidence="2">dTDP-4-dehydrorhamnose reductase</fullName>
    </submittedName>
</protein>
<accession>A0A1T4MMN0</accession>
<gene>
    <name evidence="2" type="ORF">SAMN02745119_01366</name>
</gene>
<dbReference type="PANTHER" id="PTHR43242">
    <property type="entry name" value="NAD(P)-BINDING ROSSMANN-FOLD SUPERFAMILY PROTEIN"/>
    <property type="match status" value="1"/>
</dbReference>
<dbReference type="RefSeq" id="WP_161947437.1">
    <property type="nucleotide sequence ID" value="NZ_FUWR01000005.1"/>
</dbReference>
<dbReference type="Gene3D" id="3.90.25.10">
    <property type="entry name" value="UDP-galactose 4-epimerase, domain 1"/>
    <property type="match status" value="1"/>
</dbReference>
<dbReference type="PANTHER" id="PTHR43242:SF1">
    <property type="entry name" value="NAD(P)-BINDING ROSSMANN-FOLD SUPERFAMILY PROTEIN"/>
    <property type="match status" value="1"/>
</dbReference>
<dbReference type="STRING" id="115783.SAMN02745119_01366"/>
<dbReference type="EMBL" id="FUWR01000005">
    <property type="protein sequence ID" value="SJZ68097.1"/>
    <property type="molecule type" value="Genomic_DNA"/>
</dbReference>
<dbReference type="CDD" id="cd05254">
    <property type="entry name" value="dTDP_HR_like_SDR_e"/>
    <property type="match status" value="1"/>
</dbReference>
<name>A0A1T4MMN0_9BACT</name>
<dbReference type="Proteomes" id="UP000190102">
    <property type="component" value="Unassembled WGS sequence"/>
</dbReference>
<sequence length="285" mass="31516">MKILVTGASGYIGTIVSRYLAEHHNLIKTNKVGSVNAAQISCDLTNSDAVRSLAMLTTPEVVIHVAGNKNIAFCEEHPDDAFQINCNAVKNVAEAFGSTSRIFYLSTDYVFDGIQGGYKENDIPSPQTVYGKSKLCGETEGRRIAGSNFVTIRLSALYDDAAAFPQFIKEKLSQGQSIDCFTDVIYSPTYYQDLLVAIDTLLYDQSLTGPVYHICGEATSRYNFALIYAEVFGLETRLVKKTSAVNGGKYLFPNLSLNCDWSLETFKFRNTGIREALTKLKKENR</sequence>
<dbReference type="SUPFAM" id="SSF51735">
    <property type="entry name" value="NAD(P)-binding Rossmann-fold domains"/>
    <property type="match status" value="1"/>
</dbReference>